<dbReference type="InterPro" id="IPR009057">
    <property type="entry name" value="Homeodomain-like_sf"/>
</dbReference>
<dbReference type="PANTHER" id="PTHR46796:SF13">
    <property type="entry name" value="HTH-TYPE TRANSCRIPTIONAL ACTIVATOR RHAS"/>
    <property type="match status" value="1"/>
</dbReference>
<evidence type="ECO:0000256" key="2">
    <source>
        <dbReference type="ARBA" id="ARBA00023125"/>
    </source>
</evidence>
<dbReference type="PANTHER" id="PTHR46796">
    <property type="entry name" value="HTH-TYPE TRANSCRIPTIONAL ACTIVATOR RHAS-RELATED"/>
    <property type="match status" value="1"/>
</dbReference>
<gene>
    <name evidence="5" type="ORF">REIFOR_01334</name>
</gene>
<dbReference type="Proteomes" id="UP000229757">
    <property type="component" value="Chromosome"/>
</dbReference>
<sequence>MIVCAFMAIDRLSALFHHFHLQAIPPDSGRGLSANLRLCTMLSPAAPGMELQFSPTGHLAASLGDITRIHIDFGGIHNPLFAGMPALIRMPIDADHPAWWLASMIANETQTPRCGGPAALDRLYEVLTIYLLRFAIEQGLCASGPMAGLADDQLKLALVAIHDKPSVPWNTDQLAAAAGLSRSAFIKRFNLTVGMSPMLYVRQWRLTLAQQGLKRGERVGKVALKFGYSSQEGFSRAFKAQFGYWPSEQASIAGIAMSES</sequence>
<keyword evidence="2" id="KW-0238">DNA-binding</keyword>
<organism evidence="5 6">
    <name type="scientific">Reinekea forsetii</name>
    <dbReference type="NCBI Taxonomy" id="1336806"/>
    <lineage>
        <taxon>Bacteria</taxon>
        <taxon>Pseudomonadati</taxon>
        <taxon>Pseudomonadota</taxon>
        <taxon>Gammaproteobacteria</taxon>
        <taxon>Oceanospirillales</taxon>
        <taxon>Saccharospirillaceae</taxon>
        <taxon>Reinekea</taxon>
    </lineage>
</organism>
<dbReference type="KEGG" id="rfo:REIFOR_01334"/>
<protein>
    <submittedName>
        <fullName evidence="5">Transcriptional regulator, AraC family</fullName>
    </submittedName>
</protein>
<feature type="domain" description="HTH araC/xylS-type" evidence="4">
    <location>
        <begin position="155"/>
        <end position="252"/>
    </location>
</feature>
<dbReference type="InterPro" id="IPR032783">
    <property type="entry name" value="AraC_lig"/>
</dbReference>
<evidence type="ECO:0000259" key="4">
    <source>
        <dbReference type="PROSITE" id="PS01124"/>
    </source>
</evidence>
<keyword evidence="3" id="KW-0804">Transcription</keyword>
<dbReference type="GO" id="GO:0003700">
    <property type="term" value="F:DNA-binding transcription factor activity"/>
    <property type="evidence" value="ECO:0007669"/>
    <property type="project" value="InterPro"/>
</dbReference>
<evidence type="ECO:0000313" key="6">
    <source>
        <dbReference type="Proteomes" id="UP000229757"/>
    </source>
</evidence>
<reference evidence="5 6" key="1">
    <citation type="journal article" date="2017" name="Environ. Microbiol.">
        <title>Genomic and physiological analyses of 'Reinekea forsetii' reveal a versatile opportunistic lifestyle during spring algae blooms.</title>
        <authorList>
            <person name="Avci B."/>
            <person name="Hahnke R.L."/>
            <person name="Chafee M."/>
            <person name="Fischer T."/>
            <person name="Gruber-Vodicka H."/>
            <person name="Tegetmeyer H.E."/>
            <person name="Harder J."/>
            <person name="Fuchs B.M."/>
            <person name="Amann R.I."/>
            <person name="Teeling H."/>
        </authorList>
    </citation>
    <scope>NUCLEOTIDE SEQUENCE [LARGE SCALE GENOMIC DNA]</scope>
    <source>
        <strain evidence="5 6">Hel1_31_D35</strain>
    </source>
</reference>
<dbReference type="SMART" id="SM00342">
    <property type="entry name" value="HTH_ARAC"/>
    <property type="match status" value="1"/>
</dbReference>
<dbReference type="Gene3D" id="1.10.10.60">
    <property type="entry name" value="Homeodomain-like"/>
    <property type="match status" value="1"/>
</dbReference>
<evidence type="ECO:0000313" key="5">
    <source>
        <dbReference type="EMBL" id="ATX76480.1"/>
    </source>
</evidence>
<accession>A0A2K8KNW5</accession>
<evidence type="ECO:0000256" key="3">
    <source>
        <dbReference type="ARBA" id="ARBA00023163"/>
    </source>
</evidence>
<dbReference type="GO" id="GO:0043565">
    <property type="term" value="F:sequence-specific DNA binding"/>
    <property type="evidence" value="ECO:0007669"/>
    <property type="project" value="InterPro"/>
</dbReference>
<proteinExistence type="predicted"/>
<dbReference type="InterPro" id="IPR018060">
    <property type="entry name" value="HTH_AraC"/>
</dbReference>
<dbReference type="PROSITE" id="PS01124">
    <property type="entry name" value="HTH_ARAC_FAMILY_2"/>
    <property type="match status" value="1"/>
</dbReference>
<keyword evidence="1" id="KW-0805">Transcription regulation</keyword>
<name>A0A2K8KNW5_9GAMM</name>
<dbReference type="Pfam" id="PF12852">
    <property type="entry name" value="Cupin_6"/>
    <property type="match status" value="1"/>
</dbReference>
<dbReference type="Pfam" id="PF12833">
    <property type="entry name" value="HTH_18"/>
    <property type="match status" value="1"/>
</dbReference>
<dbReference type="EMBL" id="CP011797">
    <property type="protein sequence ID" value="ATX76480.1"/>
    <property type="molecule type" value="Genomic_DNA"/>
</dbReference>
<evidence type="ECO:0000256" key="1">
    <source>
        <dbReference type="ARBA" id="ARBA00023015"/>
    </source>
</evidence>
<dbReference type="InterPro" id="IPR050204">
    <property type="entry name" value="AraC_XylS_family_regulators"/>
</dbReference>
<dbReference type="SUPFAM" id="SSF46689">
    <property type="entry name" value="Homeodomain-like"/>
    <property type="match status" value="2"/>
</dbReference>
<dbReference type="AlphaFoldDB" id="A0A2K8KNW5"/>
<keyword evidence="6" id="KW-1185">Reference proteome</keyword>